<gene>
    <name evidence="1" type="ORF">METZ01_LOCUS341495</name>
</gene>
<accession>A0A382QWE2</accession>
<proteinExistence type="predicted"/>
<evidence type="ECO:0008006" key="2">
    <source>
        <dbReference type="Google" id="ProtNLM"/>
    </source>
</evidence>
<dbReference type="EMBL" id="UINC01116714">
    <property type="protein sequence ID" value="SVC88641.1"/>
    <property type="molecule type" value="Genomic_DNA"/>
</dbReference>
<name>A0A382QWE2_9ZZZZ</name>
<evidence type="ECO:0000313" key="1">
    <source>
        <dbReference type="EMBL" id="SVC88641.1"/>
    </source>
</evidence>
<dbReference type="AlphaFoldDB" id="A0A382QWE2"/>
<reference evidence="1" key="1">
    <citation type="submission" date="2018-05" db="EMBL/GenBank/DDBJ databases">
        <authorList>
            <person name="Lanie J.A."/>
            <person name="Ng W.-L."/>
            <person name="Kazmierczak K.M."/>
            <person name="Andrzejewski T.M."/>
            <person name="Davidsen T.M."/>
            <person name="Wayne K.J."/>
            <person name="Tettelin H."/>
            <person name="Glass J.I."/>
            <person name="Rusch D."/>
            <person name="Podicherti R."/>
            <person name="Tsui H.-C.T."/>
            <person name="Winkler M.E."/>
        </authorList>
    </citation>
    <scope>NUCLEOTIDE SEQUENCE</scope>
</reference>
<sequence>MKTYSLLLFLLISTQLNAECTLDECGPPPMMPSYLCFDGATMAGPGDCIQNAAGQCYWEIITCPAISGYLRTIEASFCMDECSQYHIETEIDPYFGSINVIPGDSNLDDMDSYIDRFVEVNLGPQFSCVECSAFVIEQINLSNNCQYPVDCFQDPCLVETCPAYPNADCVSNYCGGCHADYYNINGQLITDCGDTSSCTGANPAGCFQNGCPDGYECIDD</sequence>
<organism evidence="1">
    <name type="scientific">marine metagenome</name>
    <dbReference type="NCBI Taxonomy" id="408172"/>
    <lineage>
        <taxon>unclassified sequences</taxon>
        <taxon>metagenomes</taxon>
        <taxon>ecological metagenomes</taxon>
    </lineage>
</organism>
<feature type="non-terminal residue" evidence="1">
    <location>
        <position position="220"/>
    </location>
</feature>
<protein>
    <recommendedName>
        <fullName evidence="2">Kazal-like domain-containing protein</fullName>
    </recommendedName>
</protein>